<evidence type="ECO:0000313" key="3">
    <source>
        <dbReference type="Proteomes" id="UP000494256"/>
    </source>
</evidence>
<name>A0A8S1BFL0_ARCPL</name>
<gene>
    <name evidence="2" type="ORF">APLA_LOCUS16311</name>
</gene>
<dbReference type="AlphaFoldDB" id="A0A8S1BFL0"/>
<feature type="compositionally biased region" description="Polar residues" evidence="1">
    <location>
        <begin position="434"/>
        <end position="443"/>
    </location>
</feature>
<evidence type="ECO:0000256" key="1">
    <source>
        <dbReference type="SAM" id="MobiDB-lite"/>
    </source>
</evidence>
<sequence length="502" mass="56617">MGRRKRHHDDGSAEVVTRGKYKLKVETYMPVERVQANVLLINSGPTVLGSNVTFTATIDSTYSGDYLRFIFYIPSDKLEHRREIFSKEKMVNLTVEFSKKEYKAGLYTVDVVVQRSYDDGIFWWQCGKNSTIVALTDLLNGNLMLIQNGIDKSDGVVIANEPVKHVIKISEEEMHFITKDYSYTVIWYLNCSVIEITSEFNKEISFVHTYTDVDDIYNLEILIAVENDPLIHYIIPLTTTTTTTTTEKPTTVVDDDAINHKIAKRYIEKNINGYGKLSNFKCTPILDGYSFGYYYKTIGIRRQTSDSSPTPTPSELDPLASASSNGSWQTMPSASNLKPSGEPYWRSTEDATQKGFDQSFWDITSARPKSFIQPYWSDSSTLEPRPLRNWSPSTRNPWSSTPTSTPSTFDEPFWSSSPVSTSSTSEPRLSSTTPNTSNKSITPDPNPREVSVKYWSNLTPESSVATQVTSPAPGLDLEEKASAHREIILNMFLHGSFDIDFP</sequence>
<evidence type="ECO:0000313" key="2">
    <source>
        <dbReference type="EMBL" id="CAB3258683.1"/>
    </source>
</evidence>
<dbReference type="Proteomes" id="UP000494256">
    <property type="component" value="Unassembled WGS sequence"/>
</dbReference>
<feature type="compositionally biased region" description="Low complexity" evidence="1">
    <location>
        <begin position="389"/>
        <end position="408"/>
    </location>
</feature>
<dbReference type="EMBL" id="CADEBD010000665">
    <property type="protein sequence ID" value="CAB3258683.1"/>
    <property type="molecule type" value="Genomic_DNA"/>
</dbReference>
<organism evidence="2 3">
    <name type="scientific">Arctia plantaginis</name>
    <name type="common">Wood tiger moth</name>
    <name type="synonym">Phalaena plantaginis</name>
    <dbReference type="NCBI Taxonomy" id="874455"/>
    <lineage>
        <taxon>Eukaryota</taxon>
        <taxon>Metazoa</taxon>
        <taxon>Ecdysozoa</taxon>
        <taxon>Arthropoda</taxon>
        <taxon>Hexapoda</taxon>
        <taxon>Insecta</taxon>
        <taxon>Pterygota</taxon>
        <taxon>Neoptera</taxon>
        <taxon>Endopterygota</taxon>
        <taxon>Lepidoptera</taxon>
        <taxon>Glossata</taxon>
        <taxon>Ditrysia</taxon>
        <taxon>Noctuoidea</taxon>
        <taxon>Erebidae</taxon>
        <taxon>Arctiinae</taxon>
        <taxon>Arctia</taxon>
    </lineage>
</organism>
<proteinExistence type="predicted"/>
<feature type="compositionally biased region" description="Low complexity" evidence="1">
    <location>
        <begin position="415"/>
        <end position="433"/>
    </location>
</feature>
<protein>
    <submittedName>
        <fullName evidence="2">Uncharacterized protein</fullName>
    </submittedName>
</protein>
<comment type="caution">
    <text evidence="2">The sequence shown here is derived from an EMBL/GenBank/DDBJ whole genome shotgun (WGS) entry which is preliminary data.</text>
</comment>
<accession>A0A8S1BFL0</accession>
<reference evidence="2 3" key="1">
    <citation type="submission" date="2020-04" db="EMBL/GenBank/DDBJ databases">
        <authorList>
            <person name="Wallbank WR R."/>
            <person name="Pardo Diaz C."/>
            <person name="Kozak K."/>
            <person name="Martin S."/>
            <person name="Jiggins C."/>
            <person name="Moest M."/>
            <person name="Warren A I."/>
            <person name="Byers J.R.P. K."/>
            <person name="Montejo-Kovacevich G."/>
            <person name="Yen C E."/>
        </authorList>
    </citation>
    <scope>NUCLEOTIDE SEQUENCE [LARGE SCALE GENOMIC DNA]</scope>
</reference>
<feature type="region of interest" description="Disordered" evidence="1">
    <location>
        <begin position="304"/>
        <end position="349"/>
    </location>
</feature>
<dbReference type="OrthoDB" id="5574975at2759"/>
<feature type="region of interest" description="Disordered" evidence="1">
    <location>
        <begin position="375"/>
        <end position="449"/>
    </location>
</feature>
<feature type="compositionally biased region" description="Polar residues" evidence="1">
    <location>
        <begin position="321"/>
        <end position="338"/>
    </location>
</feature>